<gene>
    <name evidence="4" type="ORF">ACFSYH_02335</name>
</gene>
<dbReference type="PROSITE" id="PS00061">
    <property type="entry name" value="ADH_SHORT"/>
    <property type="match status" value="1"/>
</dbReference>
<keyword evidence="2" id="KW-0560">Oxidoreductase</keyword>
<dbReference type="PANTHER" id="PTHR48107">
    <property type="entry name" value="NADPH-DEPENDENT ALDEHYDE REDUCTASE-LIKE PROTEIN, CHLOROPLASTIC-RELATED"/>
    <property type="match status" value="1"/>
</dbReference>
<comment type="caution">
    <text evidence="4">The sequence shown here is derived from an EMBL/GenBank/DDBJ whole genome shotgun (WGS) entry which is preliminary data.</text>
</comment>
<dbReference type="InterPro" id="IPR002347">
    <property type="entry name" value="SDR_fam"/>
</dbReference>
<dbReference type="PRINTS" id="PR00080">
    <property type="entry name" value="SDRFAMILY"/>
</dbReference>
<comment type="similarity">
    <text evidence="1">Belongs to the short-chain dehydrogenases/reductases (SDR) family.</text>
</comment>
<keyword evidence="5" id="KW-1185">Reference proteome</keyword>
<name>A0ABW5XCE0_9MICO</name>
<evidence type="ECO:0000256" key="3">
    <source>
        <dbReference type="SAM" id="MobiDB-lite"/>
    </source>
</evidence>
<dbReference type="Gene3D" id="3.40.50.720">
    <property type="entry name" value="NAD(P)-binding Rossmann-like Domain"/>
    <property type="match status" value="1"/>
</dbReference>
<accession>A0ABW5XCE0</accession>
<dbReference type="PANTHER" id="PTHR48107:SF16">
    <property type="entry name" value="NADPH-DEPENDENT ALDEHYDE REDUCTASE 1, CHLOROPLASTIC"/>
    <property type="match status" value="1"/>
</dbReference>
<evidence type="ECO:0000313" key="5">
    <source>
        <dbReference type="Proteomes" id="UP001597391"/>
    </source>
</evidence>
<dbReference type="PRINTS" id="PR00081">
    <property type="entry name" value="GDHRDH"/>
</dbReference>
<sequence length="347" mass="36755">MTAPHEHDSVSDPAHSDETGHDWSDEGGALPDGPATLGAHTRGGPHPPNRNHVHGGLVDPRTAFPKIEPPEQQQPEPGLDQKLEPRAYRGEHTYRGSGRLRGRNALITGADSGIGAAVAIAFAREGANVALAYLPAEQPDAVEIDKILDETGVKVLHLPGDLADVSYRNTLVHKTLGAFGGLDILVNNAGKQLSVEDIDELSDEQIEQTFAVNVFATFALSRDAARVMEPGSTIINTTSIQAYSPSPHLLDYASTKAAINNFTKGLAAQLGPKGIRVNAVAPGPIWTPLQPSHGQPPEKLTSFGHDTWLGRAGQPAELAPTYVFLASNESSYILGETLNVNGGRATP</sequence>
<dbReference type="RefSeq" id="WP_377464875.1">
    <property type="nucleotide sequence ID" value="NZ_JBHUOP010000001.1"/>
</dbReference>
<reference evidence="5" key="1">
    <citation type="journal article" date="2019" name="Int. J. Syst. Evol. Microbiol.">
        <title>The Global Catalogue of Microorganisms (GCM) 10K type strain sequencing project: providing services to taxonomists for standard genome sequencing and annotation.</title>
        <authorList>
            <consortium name="The Broad Institute Genomics Platform"/>
            <consortium name="The Broad Institute Genome Sequencing Center for Infectious Disease"/>
            <person name="Wu L."/>
            <person name="Ma J."/>
        </authorList>
    </citation>
    <scope>NUCLEOTIDE SEQUENCE [LARGE SCALE GENOMIC DNA]</scope>
    <source>
        <strain evidence="5">KCTC 33576</strain>
    </source>
</reference>
<dbReference type="Proteomes" id="UP001597391">
    <property type="component" value="Unassembled WGS sequence"/>
</dbReference>
<evidence type="ECO:0000256" key="1">
    <source>
        <dbReference type="ARBA" id="ARBA00006484"/>
    </source>
</evidence>
<evidence type="ECO:0000256" key="2">
    <source>
        <dbReference type="ARBA" id="ARBA00023002"/>
    </source>
</evidence>
<dbReference type="EMBL" id="JBHUOP010000001">
    <property type="protein sequence ID" value="MFD2839404.1"/>
    <property type="molecule type" value="Genomic_DNA"/>
</dbReference>
<organism evidence="4 5">
    <name type="scientific">Populibacterium corticicola</name>
    <dbReference type="NCBI Taxonomy" id="1812826"/>
    <lineage>
        <taxon>Bacteria</taxon>
        <taxon>Bacillati</taxon>
        <taxon>Actinomycetota</taxon>
        <taxon>Actinomycetes</taxon>
        <taxon>Micrococcales</taxon>
        <taxon>Jonesiaceae</taxon>
        <taxon>Populibacterium</taxon>
    </lineage>
</organism>
<feature type="compositionally biased region" description="Basic and acidic residues" evidence="3">
    <location>
        <begin position="79"/>
        <end position="94"/>
    </location>
</feature>
<feature type="compositionally biased region" description="Basic and acidic residues" evidence="3">
    <location>
        <begin position="1"/>
        <end position="24"/>
    </location>
</feature>
<dbReference type="InterPro" id="IPR020904">
    <property type="entry name" value="Sc_DH/Rdtase_CS"/>
</dbReference>
<feature type="region of interest" description="Disordered" evidence="3">
    <location>
        <begin position="1"/>
        <end position="96"/>
    </location>
</feature>
<proteinExistence type="inferred from homology"/>
<dbReference type="InterPro" id="IPR036291">
    <property type="entry name" value="NAD(P)-bd_dom_sf"/>
</dbReference>
<evidence type="ECO:0000313" key="4">
    <source>
        <dbReference type="EMBL" id="MFD2839404.1"/>
    </source>
</evidence>
<dbReference type="Pfam" id="PF13561">
    <property type="entry name" value="adh_short_C2"/>
    <property type="match status" value="1"/>
</dbReference>
<dbReference type="SUPFAM" id="SSF51735">
    <property type="entry name" value="NAD(P)-binding Rossmann-fold domains"/>
    <property type="match status" value="1"/>
</dbReference>
<protein>
    <submittedName>
        <fullName evidence="4">SDR family oxidoreductase</fullName>
    </submittedName>
</protein>